<dbReference type="PANTHER" id="PTHR27003">
    <property type="entry name" value="OS07G0166700 PROTEIN"/>
    <property type="match status" value="1"/>
</dbReference>
<dbReference type="InterPro" id="IPR011009">
    <property type="entry name" value="Kinase-like_dom_sf"/>
</dbReference>
<reference evidence="9" key="2">
    <citation type="submission" date="2017-02" db="EMBL/GenBank/DDBJ databases">
        <title>Sunflower complete genome.</title>
        <authorList>
            <person name="Langlade N."/>
            <person name="Munos S."/>
        </authorList>
    </citation>
    <scope>NUCLEOTIDE SEQUENCE [LARGE SCALE GENOMIC DNA]</scope>
    <source>
        <tissue evidence="9">Leaves</tissue>
    </source>
</reference>
<dbReference type="Pfam" id="PF07714">
    <property type="entry name" value="PK_Tyr_Ser-Thr"/>
    <property type="match status" value="2"/>
</dbReference>
<dbReference type="EMBL" id="MNCJ02000323">
    <property type="protein sequence ID" value="KAF5797203.1"/>
    <property type="molecule type" value="Genomic_DNA"/>
</dbReference>
<reference evidence="8 10" key="1">
    <citation type="journal article" date="2017" name="Nature">
        <title>The sunflower genome provides insights into oil metabolism, flowering and Asterid evolution.</title>
        <authorList>
            <person name="Badouin H."/>
            <person name="Gouzy J."/>
            <person name="Grassa C.J."/>
            <person name="Murat F."/>
            <person name="Staton S.E."/>
            <person name="Cottret L."/>
            <person name="Lelandais-Briere C."/>
            <person name="Owens G.L."/>
            <person name="Carrere S."/>
            <person name="Mayjonade B."/>
            <person name="Legrand L."/>
            <person name="Gill N."/>
            <person name="Kane N.C."/>
            <person name="Bowers J.E."/>
            <person name="Hubner S."/>
            <person name="Bellec A."/>
            <person name="Berard A."/>
            <person name="Berges H."/>
            <person name="Blanchet N."/>
            <person name="Boniface M.C."/>
            <person name="Brunel D."/>
            <person name="Catrice O."/>
            <person name="Chaidir N."/>
            <person name="Claudel C."/>
            <person name="Donnadieu C."/>
            <person name="Faraut T."/>
            <person name="Fievet G."/>
            <person name="Helmstetter N."/>
            <person name="King M."/>
            <person name="Knapp S.J."/>
            <person name="Lai Z."/>
            <person name="Le Paslier M.C."/>
            <person name="Lippi Y."/>
            <person name="Lorenzon L."/>
            <person name="Mandel J.R."/>
            <person name="Marage G."/>
            <person name="Marchand G."/>
            <person name="Marquand E."/>
            <person name="Bret-Mestries E."/>
            <person name="Morien E."/>
            <person name="Nambeesan S."/>
            <person name="Nguyen T."/>
            <person name="Pegot-Espagnet P."/>
            <person name="Pouilly N."/>
            <person name="Raftis F."/>
            <person name="Sallet E."/>
            <person name="Schiex T."/>
            <person name="Thomas J."/>
            <person name="Vandecasteele C."/>
            <person name="Vares D."/>
            <person name="Vear F."/>
            <person name="Vautrin S."/>
            <person name="Crespi M."/>
            <person name="Mangin B."/>
            <person name="Burke J.M."/>
            <person name="Salse J."/>
            <person name="Munos S."/>
            <person name="Vincourt P."/>
            <person name="Rieseberg L.H."/>
            <person name="Langlade N.B."/>
        </authorList>
    </citation>
    <scope>NUCLEOTIDE SEQUENCE [LARGE SCALE GENOMIC DNA]</scope>
    <source>
        <strain evidence="10">cv. SF193</strain>
        <tissue evidence="8">Leaves</tissue>
    </source>
</reference>
<dbReference type="GO" id="GO:0005524">
    <property type="term" value="F:ATP binding"/>
    <property type="evidence" value="ECO:0007669"/>
    <property type="project" value="UniProtKB-UniRule"/>
</dbReference>
<dbReference type="PROSITE" id="PS00108">
    <property type="entry name" value="PROTEIN_KINASE_ST"/>
    <property type="match status" value="1"/>
</dbReference>
<keyword evidence="3 6" id="KW-0547">Nucleotide-binding</keyword>
<evidence type="ECO:0000256" key="3">
    <source>
        <dbReference type="ARBA" id="ARBA00022741"/>
    </source>
</evidence>
<evidence type="ECO:0000259" key="7">
    <source>
        <dbReference type="PROSITE" id="PS50011"/>
    </source>
</evidence>
<dbReference type="SUPFAM" id="SSF56112">
    <property type="entry name" value="Protein kinase-like (PK-like)"/>
    <property type="match status" value="2"/>
</dbReference>
<dbReference type="InterPro" id="IPR045272">
    <property type="entry name" value="ANXUR1/2-like"/>
</dbReference>
<keyword evidence="5 6" id="KW-0067">ATP-binding</keyword>
<evidence type="ECO:0000313" key="8">
    <source>
        <dbReference type="EMBL" id="KAF5797203.1"/>
    </source>
</evidence>
<dbReference type="GO" id="GO:0004714">
    <property type="term" value="F:transmembrane receptor protein tyrosine kinase activity"/>
    <property type="evidence" value="ECO:0007669"/>
    <property type="project" value="InterPro"/>
</dbReference>
<dbReference type="Proteomes" id="UP000215914">
    <property type="component" value="Chromosome 8"/>
</dbReference>
<dbReference type="Gene3D" id="3.30.200.20">
    <property type="entry name" value="Phosphorylase Kinase, domain 1"/>
    <property type="match status" value="2"/>
</dbReference>
<feature type="binding site" evidence="6">
    <location>
        <position position="61"/>
    </location>
    <ligand>
        <name>ATP</name>
        <dbReference type="ChEBI" id="CHEBI:30616"/>
    </ligand>
</feature>
<evidence type="ECO:0000313" key="10">
    <source>
        <dbReference type="Proteomes" id="UP000215914"/>
    </source>
</evidence>
<dbReference type="Gene3D" id="1.10.510.10">
    <property type="entry name" value="Transferase(Phosphotransferase) domain 1"/>
    <property type="match status" value="2"/>
</dbReference>
<evidence type="ECO:0000256" key="1">
    <source>
        <dbReference type="ARBA" id="ARBA00022527"/>
    </source>
</evidence>
<dbReference type="PANTHER" id="PTHR27003:SF408">
    <property type="entry name" value="PROTEIN KINASE DOMAIN-CONTAINING PROTEIN"/>
    <property type="match status" value="1"/>
</dbReference>
<dbReference type="PROSITE" id="PS00107">
    <property type="entry name" value="PROTEIN_KINASE_ATP"/>
    <property type="match status" value="2"/>
</dbReference>
<protein>
    <recommendedName>
        <fullName evidence="7">Protein kinase domain-containing protein</fullName>
    </recommendedName>
</protein>
<evidence type="ECO:0000256" key="6">
    <source>
        <dbReference type="PROSITE-ProRule" id="PRU10141"/>
    </source>
</evidence>
<dbReference type="CDD" id="cd14066">
    <property type="entry name" value="STKc_IRAK"/>
    <property type="match status" value="1"/>
</dbReference>
<dbReference type="EMBL" id="CM007897">
    <property type="protein sequence ID" value="OTG19736.1"/>
    <property type="molecule type" value="Genomic_DNA"/>
</dbReference>
<dbReference type="InterPro" id="IPR008271">
    <property type="entry name" value="Ser/Thr_kinase_AS"/>
</dbReference>
<sequence length="699" mass="79162">MEAEMSSLPYTLLCRQFSLGEILLATQNFDDALIVGKGGFGKVYKATITVENRATFIVAIKRLDLLDSSQGATEFWAEIKMLTKLRHCNLVSLIGYCNDNSEMILIYEFMPNGTLDDHLHRKGSSLSWVQRLQISIGAARGLHYLHTGTGTQDGVIHRDVKSTNILLDENYAAKISDFGLSKIGPTNTSGAYVNTLVRGTFGYLDPEYFLTGRLTRKSDVFAFGVVLFELLCGRAALDNSLDEDECSLAKWAHESIEEGKMYEIIDFDIKSQISPKCLKVFVQIADRCLSSESKKRPTMAEILVALELSLRLQNKFDSRVKPAAGILALARRIKWPFISLEINTAQSDGKLSTVNEDSDDHGEVTPLVDIPDHLNHVPDQPKPLDKDNINHASLPKDHNDDHLEVFSDENIQILAYDLKKFSFDDLKSATRDFTNHTRLGNGVFGEVFEGWIHTNTSSPSVVNGQLRIAIKRFYYSKIQHHLEKKRLDMTFLSRFNHPNLVKILGYCFEDKTLFLIYEFMENGSLESHMFTKDKIPLSWETRVQIAIQIGEVLSSLHTSYQAYRYSIKMHQILLDKNFNAKISDFESTKLVYGDLYAEEIIDSLYYCSRPNNSKYVGISRSFGLLLIQLLTGGRKGIANLQKYKSNRKVESCMRKALDPRLPNVDDTIVKKAMTFADAAFLCVDLDYPLDKTLDLLRKL</sequence>
<dbReference type="FunFam" id="1.10.510.10:FF:000084">
    <property type="entry name" value="Wall-associated receptor kinase 2"/>
    <property type="match status" value="1"/>
</dbReference>
<dbReference type="InterPro" id="IPR017441">
    <property type="entry name" value="Protein_kinase_ATP_BS"/>
</dbReference>
<dbReference type="InterPro" id="IPR001245">
    <property type="entry name" value="Ser-Thr/Tyr_kinase_cat_dom"/>
</dbReference>
<feature type="binding site" evidence="6">
    <location>
        <position position="471"/>
    </location>
    <ligand>
        <name>ATP</name>
        <dbReference type="ChEBI" id="CHEBI:30616"/>
    </ligand>
</feature>
<evidence type="ECO:0000256" key="2">
    <source>
        <dbReference type="ARBA" id="ARBA00022679"/>
    </source>
</evidence>
<accession>A0A251UA42</accession>
<dbReference type="GO" id="GO:0004674">
    <property type="term" value="F:protein serine/threonine kinase activity"/>
    <property type="evidence" value="ECO:0007669"/>
    <property type="project" value="UniProtKB-KW"/>
</dbReference>
<evidence type="ECO:0000256" key="5">
    <source>
        <dbReference type="ARBA" id="ARBA00022840"/>
    </source>
</evidence>
<reference evidence="8" key="3">
    <citation type="submission" date="2020-06" db="EMBL/GenBank/DDBJ databases">
        <title>Helianthus annuus Genome sequencing and assembly Release 2.</title>
        <authorList>
            <person name="Gouzy J."/>
            <person name="Langlade N."/>
            <person name="Munos S."/>
        </authorList>
    </citation>
    <scope>NUCLEOTIDE SEQUENCE</scope>
    <source>
        <tissue evidence="8">Leaves</tissue>
    </source>
</reference>
<keyword evidence="10" id="KW-1185">Reference proteome</keyword>
<dbReference type="PROSITE" id="PS50011">
    <property type="entry name" value="PROTEIN_KINASE_DOM"/>
    <property type="match status" value="2"/>
</dbReference>
<dbReference type="Gramene" id="mRNA:HanXRQr2_Chr08g0360881">
    <property type="protein sequence ID" value="mRNA:HanXRQr2_Chr08g0360881"/>
    <property type="gene ID" value="HanXRQr2_Chr08g0360881"/>
</dbReference>
<organism evidence="9 10">
    <name type="scientific">Helianthus annuus</name>
    <name type="common">Common sunflower</name>
    <dbReference type="NCBI Taxonomy" id="4232"/>
    <lineage>
        <taxon>Eukaryota</taxon>
        <taxon>Viridiplantae</taxon>
        <taxon>Streptophyta</taxon>
        <taxon>Embryophyta</taxon>
        <taxon>Tracheophyta</taxon>
        <taxon>Spermatophyta</taxon>
        <taxon>Magnoliopsida</taxon>
        <taxon>eudicotyledons</taxon>
        <taxon>Gunneridae</taxon>
        <taxon>Pentapetalae</taxon>
        <taxon>asterids</taxon>
        <taxon>campanulids</taxon>
        <taxon>Asterales</taxon>
        <taxon>Asteraceae</taxon>
        <taxon>Asteroideae</taxon>
        <taxon>Heliantheae alliance</taxon>
        <taxon>Heliantheae</taxon>
        <taxon>Helianthus</taxon>
    </lineage>
</organism>
<dbReference type="SMART" id="SM00220">
    <property type="entry name" value="S_TKc"/>
    <property type="match status" value="1"/>
</dbReference>
<evidence type="ECO:0000256" key="4">
    <source>
        <dbReference type="ARBA" id="ARBA00022777"/>
    </source>
</evidence>
<dbReference type="GO" id="GO:0005886">
    <property type="term" value="C:plasma membrane"/>
    <property type="evidence" value="ECO:0000318"/>
    <property type="project" value="GO_Central"/>
</dbReference>
<proteinExistence type="predicted"/>
<keyword evidence="2 8" id="KW-0808">Transferase</keyword>
<feature type="domain" description="Protein kinase" evidence="7">
    <location>
        <begin position="433"/>
        <end position="699"/>
    </location>
</feature>
<dbReference type="InParanoid" id="A0A251UA42"/>
<dbReference type="OrthoDB" id="10469347at2759"/>
<keyword evidence="1" id="KW-0723">Serine/threonine-protein kinase</keyword>
<feature type="domain" description="Protein kinase" evidence="7">
    <location>
        <begin position="29"/>
        <end position="310"/>
    </location>
</feature>
<evidence type="ECO:0000313" key="9">
    <source>
        <dbReference type="EMBL" id="OTG19736.1"/>
    </source>
</evidence>
<dbReference type="InterPro" id="IPR000719">
    <property type="entry name" value="Prot_kinase_dom"/>
</dbReference>
<dbReference type="GO" id="GO:0004672">
    <property type="term" value="F:protein kinase activity"/>
    <property type="evidence" value="ECO:0000318"/>
    <property type="project" value="GO_Central"/>
</dbReference>
<keyword evidence="4" id="KW-0418">Kinase</keyword>
<name>A0A251UA42_HELAN</name>
<dbReference type="FunFam" id="3.30.200.20:FF:000039">
    <property type="entry name" value="receptor-like protein kinase FERONIA"/>
    <property type="match status" value="1"/>
</dbReference>
<gene>
    <name evidence="9" type="ORF">HannXRQ_Chr08g0237421</name>
    <name evidence="8" type="ORF">HanXRQr2_Chr08g0360881</name>
</gene>
<dbReference type="AlphaFoldDB" id="A0A251UA42"/>